<keyword evidence="13" id="KW-1185">Reference proteome</keyword>
<feature type="binding site" evidence="8">
    <location>
        <begin position="213"/>
        <end position="216"/>
    </location>
    <ligand>
        <name>GTP</name>
        <dbReference type="ChEBI" id="CHEBI:37565"/>
    </ligand>
</feature>
<dbReference type="PROSITE" id="PS51710">
    <property type="entry name" value="G_OBG"/>
    <property type="match status" value="1"/>
</dbReference>
<comment type="similarity">
    <text evidence="1 8">Belongs to the TRAFAC class OBG-HflX-like GTPase superfamily. OBG GTPase family.</text>
</comment>
<dbReference type="GO" id="GO:0000287">
    <property type="term" value="F:magnesium ion binding"/>
    <property type="evidence" value="ECO:0007669"/>
    <property type="project" value="InterPro"/>
</dbReference>
<feature type="domain" description="Obg" evidence="11">
    <location>
        <begin position="1"/>
        <end position="159"/>
    </location>
</feature>
<feature type="region of interest" description="Disordered" evidence="9">
    <location>
        <begin position="338"/>
        <end position="389"/>
    </location>
</feature>
<feature type="binding site" evidence="8">
    <location>
        <position position="173"/>
    </location>
    <ligand>
        <name>Mg(2+)</name>
        <dbReference type="ChEBI" id="CHEBI:18420"/>
    </ligand>
</feature>
<feature type="compositionally biased region" description="Acidic residues" evidence="9">
    <location>
        <begin position="364"/>
        <end position="383"/>
    </location>
</feature>
<dbReference type="PIRSF" id="PIRSF002401">
    <property type="entry name" value="GTP_bd_Obg/CgtA"/>
    <property type="match status" value="1"/>
</dbReference>
<dbReference type="GO" id="GO:0005525">
    <property type="term" value="F:GTP binding"/>
    <property type="evidence" value="ECO:0007669"/>
    <property type="project" value="UniProtKB-UniRule"/>
</dbReference>
<evidence type="ECO:0000313" key="12">
    <source>
        <dbReference type="EMBL" id="RUO53077.1"/>
    </source>
</evidence>
<dbReference type="NCBIfam" id="NF008955">
    <property type="entry name" value="PRK12297.1"/>
    <property type="match status" value="1"/>
</dbReference>
<comment type="subunit">
    <text evidence="8">Monomer.</text>
</comment>
<protein>
    <recommendedName>
        <fullName evidence="8">GTPase Obg</fullName>
        <ecNumber evidence="8">3.6.5.-</ecNumber>
    </recommendedName>
    <alternativeName>
        <fullName evidence="8">GTP-binding protein Obg</fullName>
    </alternativeName>
</protein>
<dbReference type="SUPFAM" id="SSF82051">
    <property type="entry name" value="Obg GTP-binding protein N-terminal domain"/>
    <property type="match status" value="1"/>
</dbReference>
<feature type="compositionally biased region" description="Basic and acidic residues" evidence="9">
    <location>
        <begin position="353"/>
        <end position="362"/>
    </location>
</feature>
<evidence type="ECO:0000256" key="9">
    <source>
        <dbReference type="SAM" id="MobiDB-lite"/>
    </source>
</evidence>
<comment type="function">
    <text evidence="8">An essential GTPase which binds GTP, GDP and possibly (p)ppGpp with moderate affinity, with high nucleotide exchange rates and a fairly low GTP hydrolysis rate. Plays a role in control of the cell cycle, stress response, ribosome biogenesis and in those bacteria that undergo differentiation, in morphogenesis control.</text>
</comment>
<keyword evidence="7 8" id="KW-0342">GTP-binding</keyword>
<keyword evidence="2 8" id="KW-0963">Cytoplasm</keyword>
<dbReference type="InterPro" id="IPR006074">
    <property type="entry name" value="GTP1-OBG_CS"/>
</dbReference>
<evidence type="ECO:0000256" key="7">
    <source>
        <dbReference type="ARBA" id="ARBA00023134"/>
    </source>
</evidence>
<feature type="binding site" evidence="8">
    <location>
        <position position="193"/>
    </location>
    <ligand>
        <name>Mg(2+)</name>
        <dbReference type="ChEBI" id="CHEBI:18420"/>
    </ligand>
</feature>
<evidence type="ECO:0000256" key="3">
    <source>
        <dbReference type="ARBA" id="ARBA00022723"/>
    </source>
</evidence>
<dbReference type="PROSITE" id="PS51883">
    <property type="entry name" value="OBG"/>
    <property type="match status" value="1"/>
</dbReference>
<feature type="domain" description="OBG-type G" evidence="10">
    <location>
        <begin position="160"/>
        <end position="333"/>
    </location>
</feature>
<organism evidence="12 13">
    <name type="scientific">Pseudidiomarina halophila</name>
    <dbReference type="NCBI Taxonomy" id="1449799"/>
    <lineage>
        <taxon>Bacteria</taxon>
        <taxon>Pseudomonadati</taxon>
        <taxon>Pseudomonadota</taxon>
        <taxon>Gammaproteobacteria</taxon>
        <taxon>Alteromonadales</taxon>
        <taxon>Idiomarinaceae</taxon>
        <taxon>Pseudidiomarina</taxon>
    </lineage>
</organism>
<dbReference type="InterPro" id="IPR006169">
    <property type="entry name" value="GTP1_OBG_dom"/>
</dbReference>
<dbReference type="GO" id="GO:0043022">
    <property type="term" value="F:ribosome binding"/>
    <property type="evidence" value="ECO:0007669"/>
    <property type="project" value="UniProtKB-ARBA"/>
</dbReference>
<accession>A0A432XWJ7</accession>
<dbReference type="Gene3D" id="2.70.210.12">
    <property type="entry name" value="GTP1/OBG domain"/>
    <property type="match status" value="1"/>
</dbReference>
<dbReference type="AlphaFoldDB" id="A0A432XWJ7"/>
<evidence type="ECO:0000259" key="11">
    <source>
        <dbReference type="PROSITE" id="PS51883"/>
    </source>
</evidence>
<dbReference type="RefSeq" id="WP_126763783.1">
    <property type="nucleotide sequence ID" value="NZ_JBHLTZ010000012.1"/>
</dbReference>
<dbReference type="InterPro" id="IPR014100">
    <property type="entry name" value="GTP-bd_Obg/CgtA"/>
</dbReference>
<feature type="binding site" evidence="8">
    <location>
        <begin position="314"/>
        <end position="316"/>
    </location>
    <ligand>
        <name>GTP</name>
        <dbReference type="ChEBI" id="CHEBI:37565"/>
    </ligand>
</feature>
<feature type="binding site" evidence="8">
    <location>
        <begin position="166"/>
        <end position="173"/>
    </location>
    <ligand>
        <name>GTP</name>
        <dbReference type="ChEBI" id="CHEBI:37565"/>
    </ligand>
</feature>
<dbReference type="Proteomes" id="UP000287198">
    <property type="component" value="Unassembled WGS sequence"/>
</dbReference>
<dbReference type="EC" id="3.6.5.-" evidence="8"/>
<name>A0A432XWJ7_9GAMM</name>
<sequence>MKFVDEADIRVEAGDGGNGVVSFRREKYIPKGGPDGGDGGDGGDVYLEADENLNTLIDYRFERIHRAQRGQNGMGKNCTGKRGEDIVLKVPVGTRATDEETGEVLGDLTRHGMRRMVAKGGFHGLGNARFKSSTNRAPRQKTMGTPGEIRSLKLELMLLADVGLLGMPNAGKSTFIRSVSAAKPKVADYPFTTLVPNLGVVRPVHHASFVIADIPGLIEGAAEGAGLGIQFLKHLERCGLLLHLVDLAPYDGTDPATQAMTIVSELEKYSPKLAAKPRWLVVNKVDLLTEEEVEARIAELKEALDWEGPVYQISAISGKGTDQLCKEIMSYLEQLPKTSAEDQEEQAQAATEFKWDNYHQEQLDAYDDEDDDDDDFDDDDSDVEVIYQK</sequence>
<evidence type="ECO:0000259" key="10">
    <source>
        <dbReference type="PROSITE" id="PS51710"/>
    </source>
</evidence>
<keyword evidence="5 8" id="KW-0378">Hydrolase</keyword>
<evidence type="ECO:0000256" key="8">
    <source>
        <dbReference type="HAMAP-Rule" id="MF_01454"/>
    </source>
</evidence>
<dbReference type="InterPro" id="IPR031167">
    <property type="entry name" value="G_OBG"/>
</dbReference>
<keyword evidence="3 8" id="KW-0479">Metal-binding</keyword>
<dbReference type="GO" id="GO:0005737">
    <property type="term" value="C:cytoplasm"/>
    <property type="evidence" value="ECO:0007669"/>
    <property type="project" value="UniProtKB-SubCell"/>
</dbReference>
<dbReference type="Pfam" id="PF01926">
    <property type="entry name" value="MMR_HSR1"/>
    <property type="match status" value="1"/>
</dbReference>
<dbReference type="InterPro" id="IPR006073">
    <property type="entry name" value="GTP-bd"/>
</dbReference>
<dbReference type="PANTHER" id="PTHR11702">
    <property type="entry name" value="DEVELOPMENTALLY REGULATED GTP-BINDING PROTEIN-RELATED"/>
    <property type="match status" value="1"/>
</dbReference>
<gene>
    <name evidence="12" type="primary">obgE</name>
    <name evidence="12" type="synonym">cgtA</name>
    <name evidence="8 12" type="synonym">obg</name>
    <name evidence="12" type="synonym">yhbZ</name>
    <name evidence="12" type="ORF">CWI69_08625</name>
</gene>
<dbReference type="NCBIfam" id="TIGR02729">
    <property type="entry name" value="Obg_CgtA"/>
    <property type="match status" value="1"/>
</dbReference>
<reference evidence="13" key="1">
    <citation type="journal article" date="2018" name="Front. Microbiol.">
        <title>Genome-Based Analysis Reveals the Taxonomy and Diversity of the Family Idiomarinaceae.</title>
        <authorList>
            <person name="Liu Y."/>
            <person name="Lai Q."/>
            <person name="Shao Z."/>
        </authorList>
    </citation>
    <scope>NUCLEOTIDE SEQUENCE [LARGE SCALE GENOMIC DNA]</scope>
    <source>
        <strain evidence="13">BH195</strain>
    </source>
</reference>
<keyword evidence="4 8" id="KW-0547">Nucleotide-binding</keyword>
<dbReference type="InterPro" id="IPR036726">
    <property type="entry name" value="GTP1_OBG_dom_sf"/>
</dbReference>
<dbReference type="SUPFAM" id="SSF52540">
    <property type="entry name" value="P-loop containing nucleoside triphosphate hydrolases"/>
    <property type="match status" value="1"/>
</dbReference>
<comment type="caution">
    <text evidence="12">The sequence shown here is derived from an EMBL/GenBank/DDBJ whole genome shotgun (WGS) entry which is preliminary data.</text>
</comment>
<comment type="subcellular location">
    <subcellularLocation>
        <location evidence="8">Cytoplasm</location>
    </subcellularLocation>
</comment>
<dbReference type="CDD" id="cd01898">
    <property type="entry name" value="Obg"/>
    <property type="match status" value="1"/>
</dbReference>
<dbReference type="FunFam" id="2.70.210.12:FF:000001">
    <property type="entry name" value="GTPase Obg"/>
    <property type="match status" value="1"/>
</dbReference>
<dbReference type="PRINTS" id="PR00326">
    <property type="entry name" value="GTP1OBG"/>
</dbReference>
<dbReference type="GO" id="GO:0042254">
    <property type="term" value="P:ribosome biogenesis"/>
    <property type="evidence" value="ECO:0007669"/>
    <property type="project" value="UniProtKB-UniRule"/>
</dbReference>
<dbReference type="InterPro" id="IPR045086">
    <property type="entry name" value="OBG_GTPase"/>
</dbReference>
<dbReference type="Pfam" id="PF01018">
    <property type="entry name" value="GTP1_OBG"/>
    <property type="match status" value="1"/>
</dbReference>
<dbReference type="OrthoDB" id="9807318at2"/>
<proteinExistence type="inferred from homology"/>
<evidence type="ECO:0000256" key="5">
    <source>
        <dbReference type="ARBA" id="ARBA00022801"/>
    </source>
</evidence>
<dbReference type="EMBL" id="PIPW01000002">
    <property type="protein sequence ID" value="RUO53077.1"/>
    <property type="molecule type" value="Genomic_DNA"/>
</dbReference>
<keyword evidence="6 8" id="KW-0460">Magnesium</keyword>
<dbReference type="GO" id="GO:0003924">
    <property type="term" value="F:GTPase activity"/>
    <property type="evidence" value="ECO:0007669"/>
    <property type="project" value="UniProtKB-UniRule"/>
</dbReference>
<dbReference type="InterPro" id="IPR027417">
    <property type="entry name" value="P-loop_NTPase"/>
</dbReference>
<dbReference type="PROSITE" id="PS00905">
    <property type="entry name" value="GTP1_OBG"/>
    <property type="match status" value="1"/>
</dbReference>
<dbReference type="NCBIfam" id="NF008956">
    <property type="entry name" value="PRK12299.1"/>
    <property type="match status" value="1"/>
</dbReference>
<feature type="binding site" evidence="8">
    <location>
        <begin position="191"/>
        <end position="195"/>
    </location>
    <ligand>
        <name>GTP</name>
        <dbReference type="ChEBI" id="CHEBI:37565"/>
    </ligand>
</feature>
<comment type="cofactor">
    <cofactor evidence="8">
        <name>Mg(2+)</name>
        <dbReference type="ChEBI" id="CHEBI:18420"/>
    </cofactor>
</comment>
<evidence type="ECO:0000256" key="6">
    <source>
        <dbReference type="ARBA" id="ARBA00022842"/>
    </source>
</evidence>
<evidence type="ECO:0000256" key="2">
    <source>
        <dbReference type="ARBA" id="ARBA00022490"/>
    </source>
</evidence>
<evidence type="ECO:0000256" key="4">
    <source>
        <dbReference type="ARBA" id="ARBA00022741"/>
    </source>
</evidence>
<evidence type="ECO:0000256" key="1">
    <source>
        <dbReference type="ARBA" id="ARBA00007699"/>
    </source>
</evidence>
<evidence type="ECO:0000313" key="13">
    <source>
        <dbReference type="Proteomes" id="UP000287198"/>
    </source>
</evidence>
<dbReference type="Gene3D" id="3.40.50.300">
    <property type="entry name" value="P-loop containing nucleotide triphosphate hydrolases"/>
    <property type="match status" value="1"/>
</dbReference>
<dbReference type="PANTHER" id="PTHR11702:SF31">
    <property type="entry name" value="MITOCHONDRIAL RIBOSOME-ASSOCIATED GTPASE 2"/>
    <property type="match status" value="1"/>
</dbReference>
<dbReference type="HAMAP" id="MF_01454">
    <property type="entry name" value="GTPase_Obg"/>
    <property type="match status" value="1"/>
</dbReference>
<feature type="binding site" evidence="8">
    <location>
        <begin position="283"/>
        <end position="286"/>
    </location>
    <ligand>
        <name>GTP</name>
        <dbReference type="ChEBI" id="CHEBI:37565"/>
    </ligand>
</feature>